<gene>
    <name evidence="1" type="ORF">MARPO_0013s0053</name>
</gene>
<evidence type="ECO:0000313" key="2">
    <source>
        <dbReference type="Proteomes" id="UP000244005"/>
    </source>
</evidence>
<dbReference type="AlphaFoldDB" id="A0A2R6XI86"/>
<organism evidence="1 2">
    <name type="scientific">Marchantia polymorpha</name>
    <name type="common">Common liverwort</name>
    <name type="synonym">Marchantia aquatica</name>
    <dbReference type="NCBI Taxonomy" id="3197"/>
    <lineage>
        <taxon>Eukaryota</taxon>
        <taxon>Viridiplantae</taxon>
        <taxon>Streptophyta</taxon>
        <taxon>Embryophyta</taxon>
        <taxon>Marchantiophyta</taxon>
        <taxon>Marchantiopsida</taxon>
        <taxon>Marchantiidae</taxon>
        <taxon>Marchantiales</taxon>
        <taxon>Marchantiaceae</taxon>
        <taxon>Marchantia</taxon>
    </lineage>
</organism>
<dbReference type="Gramene" id="Mp8g07400.1">
    <property type="protein sequence ID" value="Mp8g07400.1.cds"/>
    <property type="gene ID" value="Mp8g07400"/>
</dbReference>
<accession>A0A2R6XI86</accession>
<name>A0A2R6XI86_MARPO</name>
<dbReference type="EMBL" id="KZ772685">
    <property type="protein sequence ID" value="PTQ45821.1"/>
    <property type="molecule type" value="Genomic_DNA"/>
</dbReference>
<sequence length="121" mass="14098">MLFIKHLCSLRHRRRGGMGTLQDRFKCNRQCYNSHVRHLCGVCLPRLNQAFQENGDAKKKVHFLQAYEPGPLSEFFRGDVTLVGCDLVPVFAHRFIMSLYSQIENSSIFSWKSCYRGRRVS</sequence>
<proteinExistence type="predicted"/>
<protein>
    <submittedName>
        <fullName evidence="1">Uncharacterized protein</fullName>
    </submittedName>
</protein>
<keyword evidence="2" id="KW-1185">Reference proteome</keyword>
<dbReference type="Proteomes" id="UP000244005">
    <property type="component" value="Unassembled WGS sequence"/>
</dbReference>
<evidence type="ECO:0000313" key="1">
    <source>
        <dbReference type="EMBL" id="PTQ45821.1"/>
    </source>
</evidence>
<reference evidence="2" key="1">
    <citation type="journal article" date="2017" name="Cell">
        <title>Insights into land plant evolution garnered from the Marchantia polymorpha genome.</title>
        <authorList>
            <person name="Bowman J.L."/>
            <person name="Kohchi T."/>
            <person name="Yamato K.T."/>
            <person name="Jenkins J."/>
            <person name="Shu S."/>
            <person name="Ishizaki K."/>
            <person name="Yamaoka S."/>
            <person name="Nishihama R."/>
            <person name="Nakamura Y."/>
            <person name="Berger F."/>
            <person name="Adam C."/>
            <person name="Aki S.S."/>
            <person name="Althoff F."/>
            <person name="Araki T."/>
            <person name="Arteaga-Vazquez M.A."/>
            <person name="Balasubrmanian S."/>
            <person name="Barry K."/>
            <person name="Bauer D."/>
            <person name="Boehm C.R."/>
            <person name="Briginshaw L."/>
            <person name="Caballero-Perez J."/>
            <person name="Catarino B."/>
            <person name="Chen F."/>
            <person name="Chiyoda S."/>
            <person name="Chovatia M."/>
            <person name="Davies K.M."/>
            <person name="Delmans M."/>
            <person name="Demura T."/>
            <person name="Dierschke T."/>
            <person name="Dolan L."/>
            <person name="Dorantes-Acosta A.E."/>
            <person name="Eklund D.M."/>
            <person name="Florent S.N."/>
            <person name="Flores-Sandoval E."/>
            <person name="Fujiyama A."/>
            <person name="Fukuzawa H."/>
            <person name="Galik B."/>
            <person name="Grimanelli D."/>
            <person name="Grimwood J."/>
            <person name="Grossniklaus U."/>
            <person name="Hamada T."/>
            <person name="Haseloff J."/>
            <person name="Hetherington A.J."/>
            <person name="Higo A."/>
            <person name="Hirakawa Y."/>
            <person name="Hundley H.N."/>
            <person name="Ikeda Y."/>
            <person name="Inoue K."/>
            <person name="Inoue S.I."/>
            <person name="Ishida S."/>
            <person name="Jia Q."/>
            <person name="Kakita M."/>
            <person name="Kanazawa T."/>
            <person name="Kawai Y."/>
            <person name="Kawashima T."/>
            <person name="Kennedy M."/>
            <person name="Kinose K."/>
            <person name="Kinoshita T."/>
            <person name="Kohara Y."/>
            <person name="Koide E."/>
            <person name="Komatsu K."/>
            <person name="Kopischke S."/>
            <person name="Kubo M."/>
            <person name="Kyozuka J."/>
            <person name="Lagercrantz U."/>
            <person name="Lin S.S."/>
            <person name="Lindquist E."/>
            <person name="Lipzen A.M."/>
            <person name="Lu C.W."/>
            <person name="De Luna E."/>
            <person name="Martienssen R.A."/>
            <person name="Minamino N."/>
            <person name="Mizutani M."/>
            <person name="Mizutani M."/>
            <person name="Mochizuki N."/>
            <person name="Monte I."/>
            <person name="Mosher R."/>
            <person name="Nagasaki H."/>
            <person name="Nakagami H."/>
            <person name="Naramoto S."/>
            <person name="Nishitani K."/>
            <person name="Ohtani M."/>
            <person name="Okamoto T."/>
            <person name="Okumura M."/>
            <person name="Phillips J."/>
            <person name="Pollak B."/>
            <person name="Reinders A."/>
            <person name="Rovekamp M."/>
            <person name="Sano R."/>
            <person name="Sawa S."/>
            <person name="Schmid M.W."/>
            <person name="Shirakawa M."/>
            <person name="Solano R."/>
            <person name="Spunde A."/>
            <person name="Suetsugu N."/>
            <person name="Sugano S."/>
            <person name="Sugiyama A."/>
            <person name="Sun R."/>
            <person name="Suzuki Y."/>
            <person name="Takenaka M."/>
            <person name="Takezawa D."/>
            <person name="Tomogane H."/>
            <person name="Tsuzuki M."/>
            <person name="Ueda T."/>
            <person name="Umeda M."/>
            <person name="Ward J.M."/>
            <person name="Watanabe Y."/>
            <person name="Yazaki K."/>
            <person name="Yokoyama R."/>
            <person name="Yoshitake Y."/>
            <person name="Yotsui I."/>
            <person name="Zachgo S."/>
            <person name="Schmutz J."/>
        </authorList>
    </citation>
    <scope>NUCLEOTIDE SEQUENCE [LARGE SCALE GENOMIC DNA]</scope>
    <source>
        <strain evidence="2">Tak-1</strain>
    </source>
</reference>